<gene>
    <name evidence="1" type="ORF">DVH24_032673</name>
</gene>
<comment type="caution">
    <text evidence="1">The sequence shown here is derived from an EMBL/GenBank/DDBJ whole genome shotgun (WGS) entry which is preliminary data.</text>
</comment>
<keyword evidence="2" id="KW-1185">Reference proteome</keyword>
<dbReference type="Proteomes" id="UP000290289">
    <property type="component" value="Chromosome 9"/>
</dbReference>
<dbReference type="EMBL" id="RDQH01000335">
    <property type="protein sequence ID" value="RXH90316.1"/>
    <property type="molecule type" value="Genomic_DNA"/>
</dbReference>
<reference evidence="1 2" key="1">
    <citation type="submission" date="2018-10" db="EMBL/GenBank/DDBJ databases">
        <title>A high-quality apple genome assembly.</title>
        <authorList>
            <person name="Hu J."/>
        </authorList>
    </citation>
    <scope>NUCLEOTIDE SEQUENCE [LARGE SCALE GENOMIC DNA]</scope>
    <source>
        <strain evidence="2">cv. HFTH1</strain>
        <tissue evidence="1">Young leaf</tissue>
    </source>
</reference>
<proteinExistence type="predicted"/>
<name>A0A498J537_MALDO</name>
<sequence length="78" mass="8947">MANFFVGQEVDNHSNIGVHVLYKLFINVRGRRAHARNPQNDLVYVLLGMMIMMIVVRVKKVFDEIASVEDNEALSLQM</sequence>
<evidence type="ECO:0000313" key="2">
    <source>
        <dbReference type="Proteomes" id="UP000290289"/>
    </source>
</evidence>
<organism evidence="1 2">
    <name type="scientific">Malus domestica</name>
    <name type="common">Apple</name>
    <name type="synonym">Pyrus malus</name>
    <dbReference type="NCBI Taxonomy" id="3750"/>
    <lineage>
        <taxon>Eukaryota</taxon>
        <taxon>Viridiplantae</taxon>
        <taxon>Streptophyta</taxon>
        <taxon>Embryophyta</taxon>
        <taxon>Tracheophyta</taxon>
        <taxon>Spermatophyta</taxon>
        <taxon>Magnoliopsida</taxon>
        <taxon>eudicotyledons</taxon>
        <taxon>Gunneridae</taxon>
        <taxon>Pentapetalae</taxon>
        <taxon>rosids</taxon>
        <taxon>fabids</taxon>
        <taxon>Rosales</taxon>
        <taxon>Rosaceae</taxon>
        <taxon>Amygdaloideae</taxon>
        <taxon>Maleae</taxon>
        <taxon>Malus</taxon>
    </lineage>
</organism>
<evidence type="ECO:0000313" key="1">
    <source>
        <dbReference type="EMBL" id="RXH90316.1"/>
    </source>
</evidence>
<protein>
    <submittedName>
        <fullName evidence="1">Uncharacterized protein</fullName>
    </submittedName>
</protein>
<accession>A0A498J537</accession>
<dbReference type="AlphaFoldDB" id="A0A498J537"/>